<feature type="compositionally biased region" description="Basic and acidic residues" evidence="1">
    <location>
        <begin position="75"/>
        <end position="94"/>
    </location>
</feature>
<name>A0A919IPB6_9ACTN</name>
<accession>A0A919IPB6</accession>
<dbReference type="Proteomes" id="UP000619479">
    <property type="component" value="Unassembled WGS sequence"/>
</dbReference>
<dbReference type="EMBL" id="BOMH01000056">
    <property type="protein sequence ID" value="GID69003.1"/>
    <property type="molecule type" value="Genomic_DNA"/>
</dbReference>
<organism evidence="2 3">
    <name type="scientific">Actinoplanes cyaneus</name>
    <dbReference type="NCBI Taxonomy" id="52696"/>
    <lineage>
        <taxon>Bacteria</taxon>
        <taxon>Bacillati</taxon>
        <taxon>Actinomycetota</taxon>
        <taxon>Actinomycetes</taxon>
        <taxon>Micromonosporales</taxon>
        <taxon>Micromonosporaceae</taxon>
        <taxon>Actinoplanes</taxon>
    </lineage>
</organism>
<sequence>MTTEESPKRTPGLLGLLIDAFDGPPVVRVGTTLVKVGWIHMQEGRAVIELEADDMAVAVEQLVLDSATAARARAAHTEDRSVTASQDQKEASSV</sequence>
<feature type="region of interest" description="Disordered" evidence="1">
    <location>
        <begin position="73"/>
        <end position="94"/>
    </location>
</feature>
<dbReference type="RefSeq" id="WP_203750331.1">
    <property type="nucleotide sequence ID" value="NZ_BAAAUC010000001.1"/>
</dbReference>
<gene>
    <name evidence="2" type="ORF">Acy02nite_68840</name>
</gene>
<reference evidence="2" key="1">
    <citation type="submission" date="2021-01" db="EMBL/GenBank/DDBJ databases">
        <title>Whole genome shotgun sequence of Actinoplanes cyaneus NBRC 14990.</title>
        <authorList>
            <person name="Komaki H."/>
            <person name="Tamura T."/>
        </authorList>
    </citation>
    <scope>NUCLEOTIDE SEQUENCE</scope>
    <source>
        <strain evidence="2">NBRC 14990</strain>
    </source>
</reference>
<comment type="caution">
    <text evidence="2">The sequence shown here is derived from an EMBL/GenBank/DDBJ whole genome shotgun (WGS) entry which is preliminary data.</text>
</comment>
<keyword evidence="3" id="KW-1185">Reference proteome</keyword>
<protein>
    <submittedName>
        <fullName evidence="2">Uncharacterized protein</fullName>
    </submittedName>
</protein>
<evidence type="ECO:0000313" key="3">
    <source>
        <dbReference type="Proteomes" id="UP000619479"/>
    </source>
</evidence>
<dbReference type="AlphaFoldDB" id="A0A919IPB6"/>
<evidence type="ECO:0000256" key="1">
    <source>
        <dbReference type="SAM" id="MobiDB-lite"/>
    </source>
</evidence>
<evidence type="ECO:0000313" key="2">
    <source>
        <dbReference type="EMBL" id="GID69003.1"/>
    </source>
</evidence>
<proteinExistence type="predicted"/>